<comment type="caution">
    <text evidence="3">The sequence shown here is derived from an EMBL/GenBank/DDBJ whole genome shotgun (WGS) entry which is preliminary data.</text>
</comment>
<dbReference type="NCBIfam" id="TIGR02811">
    <property type="entry name" value="formate_TAT"/>
    <property type="match status" value="1"/>
</dbReference>
<feature type="signal peptide" evidence="2">
    <location>
        <begin position="1"/>
        <end position="35"/>
    </location>
</feature>
<dbReference type="InterPro" id="IPR014177">
    <property type="entry name" value="Formate_DH_TAT-contain"/>
</dbReference>
<dbReference type="STRING" id="1515746.HR45_15405"/>
<protein>
    <submittedName>
        <fullName evidence="3">Formate dehydrogenase</fullName>
    </submittedName>
</protein>
<reference evidence="3 4" key="1">
    <citation type="submission" date="2014-06" db="EMBL/GenBank/DDBJ databases">
        <title>Shewanella sp. YQH10.</title>
        <authorList>
            <person name="Liu Y."/>
            <person name="Zeng R."/>
        </authorList>
    </citation>
    <scope>NUCLEOTIDE SEQUENCE [LARGE SCALE GENOMIC DNA]</scope>
    <source>
        <strain evidence="3 4">YQH10</strain>
    </source>
</reference>
<dbReference type="InterPro" id="IPR006311">
    <property type="entry name" value="TAT_signal"/>
</dbReference>
<dbReference type="NCBIfam" id="TIGR01409">
    <property type="entry name" value="TAT_signal_seq"/>
    <property type="match status" value="1"/>
</dbReference>
<name>A0A094JW43_9GAMM</name>
<sequence>MKKQASDMSRRQLLKTLAIGSAAGAVATVSGQAMAATDMPATTAKKADGYRETEHIRSYYDTLRSK</sequence>
<dbReference type="AlphaFoldDB" id="A0A094JW43"/>
<keyword evidence="1 2" id="KW-0732">Signal</keyword>
<evidence type="ECO:0000256" key="1">
    <source>
        <dbReference type="ARBA" id="ARBA00022729"/>
    </source>
</evidence>
<dbReference type="PROSITE" id="PS51318">
    <property type="entry name" value="TAT"/>
    <property type="match status" value="1"/>
</dbReference>
<accession>A0A094JW43</accession>
<gene>
    <name evidence="3" type="ORF">HR45_15405</name>
</gene>
<dbReference type="Proteomes" id="UP000029264">
    <property type="component" value="Unassembled WGS sequence"/>
</dbReference>
<evidence type="ECO:0000313" key="4">
    <source>
        <dbReference type="Proteomes" id="UP000029264"/>
    </source>
</evidence>
<dbReference type="eggNOG" id="ENOG5033B11">
    <property type="taxonomic scope" value="Bacteria"/>
</dbReference>
<keyword evidence="4" id="KW-1185">Reference proteome</keyword>
<organism evidence="3 4">
    <name type="scientific">Shewanella mangrovi</name>
    <dbReference type="NCBI Taxonomy" id="1515746"/>
    <lineage>
        <taxon>Bacteria</taxon>
        <taxon>Pseudomonadati</taxon>
        <taxon>Pseudomonadota</taxon>
        <taxon>Gammaproteobacteria</taxon>
        <taxon>Alteromonadales</taxon>
        <taxon>Shewanellaceae</taxon>
        <taxon>Shewanella</taxon>
    </lineage>
</organism>
<dbReference type="EMBL" id="JPEO01000015">
    <property type="protein sequence ID" value="KFZ36676.1"/>
    <property type="molecule type" value="Genomic_DNA"/>
</dbReference>
<feature type="chain" id="PRO_5001899658" evidence="2">
    <location>
        <begin position="36"/>
        <end position="66"/>
    </location>
</feature>
<dbReference type="InterPro" id="IPR019546">
    <property type="entry name" value="TAT_signal_bac_arc"/>
</dbReference>
<dbReference type="PIRSF" id="PIRSF036704">
    <property type="entry name" value="UCP036704"/>
    <property type="match status" value="1"/>
</dbReference>
<evidence type="ECO:0000313" key="3">
    <source>
        <dbReference type="EMBL" id="KFZ36676.1"/>
    </source>
</evidence>
<proteinExistence type="predicted"/>
<dbReference type="RefSeq" id="WP_037444538.1">
    <property type="nucleotide sequence ID" value="NZ_JPEO01000015.1"/>
</dbReference>
<evidence type="ECO:0000256" key="2">
    <source>
        <dbReference type="SAM" id="SignalP"/>
    </source>
</evidence>